<dbReference type="CDD" id="cd07735">
    <property type="entry name" value="class_II_PDE_MBL-fold"/>
    <property type="match status" value="1"/>
</dbReference>
<dbReference type="InterPro" id="IPR000396">
    <property type="entry name" value="Pdiesterase2"/>
</dbReference>
<accession>A0A839IM97</accession>
<dbReference type="PANTHER" id="PTHR28283:SF1">
    <property type="entry name" value="3',5'-CYCLIC-NUCLEOTIDE PHOSPHODIESTERASE 1"/>
    <property type="match status" value="1"/>
</dbReference>
<feature type="domain" description="Metallo-beta-lactamase" evidence="1">
    <location>
        <begin position="38"/>
        <end position="210"/>
    </location>
</feature>
<dbReference type="SMART" id="SM00849">
    <property type="entry name" value="Lactamase_B"/>
    <property type="match status" value="1"/>
</dbReference>
<dbReference type="Pfam" id="PF12706">
    <property type="entry name" value="Lactamase_B_2"/>
    <property type="match status" value="1"/>
</dbReference>
<protein>
    <submittedName>
        <fullName evidence="2">3',5'-cyclic-nucleotide phosphodiesterase</fullName>
    </submittedName>
</protein>
<dbReference type="InterPro" id="IPR001279">
    <property type="entry name" value="Metallo-B-lactamas"/>
</dbReference>
<name>A0A839IM97_9GAMM</name>
<dbReference type="GO" id="GO:0004115">
    <property type="term" value="F:3',5'-cyclic-AMP phosphodiesterase activity"/>
    <property type="evidence" value="ECO:0007669"/>
    <property type="project" value="InterPro"/>
</dbReference>
<dbReference type="GO" id="GO:0047555">
    <property type="term" value="F:3',5'-cyclic-GMP phosphodiesterase activity"/>
    <property type="evidence" value="ECO:0007669"/>
    <property type="project" value="TreeGrafter"/>
</dbReference>
<dbReference type="Gene3D" id="3.60.15.10">
    <property type="entry name" value="Ribonuclease Z/Hydroxyacylglutathione hydrolase-like"/>
    <property type="match status" value="1"/>
</dbReference>
<dbReference type="PRINTS" id="PR00388">
    <property type="entry name" value="PDIESTERASE2"/>
</dbReference>
<evidence type="ECO:0000313" key="2">
    <source>
        <dbReference type="EMBL" id="MBB1485840.1"/>
    </source>
</evidence>
<reference evidence="2 3" key="1">
    <citation type="submission" date="2020-08" db="EMBL/GenBank/DDBJ databases">
        <title>Oceanospirillum sp. nov. isolated from marine sediment.</title>
        <authorList>
            <person name="Ji X."/>
        </authorList>
    </citation>
    <scope>NUCLEOTIDE SEQUENCE [LARGE SCALE GENOMIC DNA]</scope>
    <source>
        <strain evidence="2 3">D5</strain>
    </source>
</reference>
<dbReference type="Proteomes" id="UP000565262">
    <property type="component" value="Unassembled WGS sequence"/>
</dbReference>
<dbReference type="AlphaFoldDB" id="A0A839IM97"/>
<sequence>MNRCQVWIKNTQNQQKKDNKAMWISILGCSGGIGPGNRTTSILIDDDILLDAGSGVGDLQLQQMSRIRHVFISHSHLDHIAFLPFLVDSIFSQIKQPIQVYGLPETIKALRDHIFNWVIWPDFSELPTKDNGVMSFNEVSAGDVITIDQRSITVVPVEHIVPGIGFIVTSENSKHFAFSGDTATNDSLWHALNQLDNLEALMIEAGYPNSMEKLGTLAKHYTPRSLAKDLKKLKHKPHLLISHIKPGLEIQISEDLHQELKDYQLTCIKSGDSLQFD</sequence>
<dbReference type="InterPro" id="IPR036866">
    <property type="entry name" value="RibonucZ/Hydroxyglut_hydro"/>
</dbReference>
<keyword evidence="3" id="KW-1185">Reference proteome</keyword>
<dbReference type="EMBL" id="JACJFM010000004">
    <property type="protein sequence ID" value="MBB1485840.1"/>
    <property type="molecule type" value="Genomic_DNA"/>
</dbReference>
<dbReference type="GO" id="GO:0006198">
    <property type="term" value="P:cAMP catabolic process"/>
    <property type="evidence" value="ECO:0007669"/>
    <property type="project" value="InterPro"/>
</dbReference>
<evidence type="ECO:0000259" key="1">
    <source>
        <dbReference type="SMART" id="SM00849"/>
    </source>
</evidence>
<dbReference type="SUPFAM" id="SSF56281">
    <property type="entry name" value="Metallo-hydrolase/oxidoreductase"/>
    <property type="match status" value="1"/>
</dbReference>
<comment type="caution">
    <text evidence="2">The sequence shown here is derived from an EMBL/GenBank/DDBJ whole genome shotgun (WGS) entry which is preliminary data.</text>
</comment>
<gene>
    <name evidence="2" type="ORF">H4O21_04340</name>
</gene>
<dbReference type="PANTHER" id="PTHR28283">
    <property type="entry name" value="3',5'-CYCLIC-NUCLEOTIDE PHOSPHODIESTERASE 1"/>
    <property type="match status" value="1"/>
</dbReference>
<organism evidence="2 3">
    <name type="scientific">Oceanospirillum sediminis</name>
    <dbReference type="NCBI Taxonomy" id="2760088"/>
    <lineage>
        <taxon>Bacteria</taxon>
        <taxon>Pseudomonadati</taxon>
        <taxon>Pseudomonadota</taxon>
        <taxon>Gammaproteobacteria</taxon>
        <taxon>Oceanospirillales</taxon>
        <taxon>Oceanospirillaceae</taxon>
        <taxon>Oceanospirillum</taxon>
    </lineage>
</organism>
<dbReference type="GO" id="GO:1902660">
    <property type="term" value="P:negative regulation of glucose mediated signaling pathway"/>
    <property type="evidence" value="ECO:0007669"/>
    <property type="project" value="TreeGrafter"/>
</dbReference>
<evidence type="ECO:0000313" key="3">
    <source>
        <dbReference type="Proteomes" id="UP000565262"/>
    </source>
</evidence>
<proteinExistence type="predicted"/>